<dbReference type="AlphaFoldDB" id="A0A1W1CK97"/>
<evidence type="ECO:0000256" key="5">
    <source>
        <dbReference type="ARBA" id="ARBA00023136"/>
    </source>
</evidence>
<evidence type="ECO:0000313" key="7">
    <source>
        <dbReference type="EMBL" id="SFV66132.1"/>
    </source>
</evidence>
<evidence type="ECO:0000256" key="3">
    <source>
        <dbReference type="ARBA" id="ARBA00022781"/>
    </source>
</evidence>
<reference evidence="7" key="1">
    <citation type="submission" date="2016-10" db="EMBL/GenBank/DDBJ databases">
        <authorList>
            <person name="de Groot N.N."/>
        </authorList>
    </citation>
    <scope>NUCLEOTIDE SEQUENCE</scope>
</reference>
<proteinExistence type="inferred from homology"/>
<dbReference type="SUPFAM" id="SSF47928">
    <property type="entry name" value="N-terminal domain of the delta subunit of the F1F0-ATP synthase"/>
    <property type="match status" value="1"/>
</dbReference>
<evidence type="ECO:0000256" key="1">
    <source>
        <dbReference type="ARBA" id="ARBA00004370"/>
    </source>
</evidence>
<dbReference type="EMBL" id="FPHH01000091">
    <property type="protein sequence ID" value="SFV66132.1"/>
    <property type="molecule type" value="Genomic_DNA"/>
</dbReference>
<keyword evidence="2" id="KW-0813">Transport</keyword>
<evidence type="ECO:0000256" key="4">
    <source>
        <dbReference type="ARBA" id="ARBA00023065"/>
    </source>
</evidence>
<dbReference type="InterPro" id="IPR026015">
    <property type="entry name" value="ATP_synth_OSCP/delta_N_sf"/>
</dbReference>
<dbReference type="EC" id="3.6.3.14" evidence="7"/>
<keyword evidence="5" id="KW-0472">Membrane</keyword>
<comment type="subcellular location">
    <subcellularLocation>
        <location evidence="1">Membrane</location>
    </subcellularLocation>
</comment>
<keyword evidence="3" id="KW-0375">Hydrogen ion transport</keyword>
<dbReference type="GO" id="GO:0016020">
    <property type="term" value="C:membrane"/>
    <property type="evidence" value="ECO:0007669"/>
    <property type="project" value="UniProtKB-SubCell"/>
</dbReference>
<dbReference type="InterPro" id="IPR000711">
    <property type="entry name" value="ATPase_OSCP/dsu"/>
</dbReference>
<sequence>MEELIAKRYIKALLSDSDIAFAQDVTLVFETLAKFFENKNFLNIVCSSDVSRDEKASLLLEAVKSANSQRVNNFIKLLVENKRIAIIPAIAEELRKNLADMTKTYSGVVLSNTNIKAKTIKDLSKGLGKKYNSKIVLAFEKTDFNGIKVEVDDLGIEINFSKDRINSQIIEHIIKAI</sequence>
<organism evidence="7">
    <name type="scientific">hydrothermal vent metagenome</name>
    <dbReference type="NCBI Taxonomy" id="652676"/>
    <lineage>
        <taxon>unclassified sequences</taxon>
        <taxon>metagenomes</taxon>
        <taxon>ecological metagenomes</taxon>
    </lineage>
</organism>
<dbReference type="GO" id="GO:0046933">
    <property type="term" value="F:proton-transporting ATP synthase activity, rotational mechanism"/>
    <property type="evidence" value="ECO:0007669"/>
    <property type="project" value="InterPro"/>
</dbReference>
<dbReference type="GO" id="GO:0016787">
    <property type="term" value="F:hydrolase activity"/>
    <property type="evidence" value="ECO:0007669"/>
    <property type="project" value="UniProtKB-KW"/>
</dbReference>
<name>A0A1W1CK97_9ZZZZ</name>
<evidence type="ECO:0000256" key="2">
    <source>
        <dbReference type="ARBA" id="ARBA00022448"/>
    </source>
</evidence>
<accession>A0A1W1CK97</accession>
<protein>
    <submittedName>
        <fullName evidence="7">ATP synthase delta chain</fullName>
        <ecNumber evidence="7">3.6.3.14</ecNumber>
    </submittedName>
</protein>
<keyword evidence="7" id="KW-0378">Hydrolase</keyword>
<keyword evidence="4" id="KW-0406">Ion transport</keyword>
<keyword evidence="6" id="KW-0066">ATP synthesis</keyword>
<dbReference type="Gene3D" id="1.10.520.20">
    <property type="entry name" value="N-terminal domain of the delta subunit of the F1F0-ATP synthase"/>
    <property type="match status" value="1"/>
</dbReference>
<dbReference type="Pfam" id="PF00213">
    <property type="entry name" value="OSCP"/>
    <property type="match status" value="1"/>
</dbReference>
<evidence type="ECO:0000256" key="6">
    <source>
        <dbReference type="ARBA" id="ARBA00023310"/>
    </source>
</evidence>
<dbReference type="NCBIfam" id="NF006291">
    <property type="entry name" value="PRK08474.1"/>
    <property type="match status" value="1"/>
</dbReference>
<dbReference type="HAMAP" id="MF_01416">
    <property type="entry name" value="ATP_synth_delta_bact"/>
    <property type="match status" value="1"/>
</dbReference>
<gene>
    <name evidence="7" type="ORF">MNB_SM-5-1030</name>
</gene>